<reference evidence="1 2" key="1">
    <citation type="submission" date="2016-07" db="EMBL/GenBank/DDBJ databases">
        <title>Caryophanon tenue genome sequencing.</title>
        <authorList>
            <person name="Verma A."/>
            <person name="Pal Y."/>
            <person name="Krishnamurthi S."/>
        </authorList>
    </citation>
    <scope>NUCLEOTIDE SEQUENCE [LARGE SCALE GENOMIC DNA]</scope>
    <source>
        <strain evidence="1 2">DSM 14152</strain>
    </source>
</reference>
<dbReference type="AlphaFoldDB" id="A0A1C0YN47"/>
<evidence type="ECO:0000313" key="2">
    <source>
        <dbReference type="Proteomes" id="UP000093199"/>
    </source>
</evidence>
<keyword evidence="2" id="KW-1185">Reference proteome</keyword>
<name>A0A1C0YN47_9BACL</name>
<evidence type="ECO:0000313" key="1">
    <source>
        <dbReference type="EMBL" id="OCS88586.1"/>
    </source>
</evidence>
<protein>
    <submittedName>
        <fullName evidence="1">Uncharacterized protein</fullName>
    </submittedName>
</protein>
<gene>
    <name evidence="1" type="ORF">A6M13_01705</name>
</gene>
<accession>A0A1C0YN47</accession>
<dbReference type="EMBL" id="MASJ01000001">
    <property type="protein sequence ID" value="OCS88586.1"/>
    <property type="molecule type" value="Genomic_DNA"/>
</dbReference>
<sequence length="412" mass="48558">MIEHALQKTDSALRCPEESLVRFYEAVSYSKKTQLFIEETMQEEDFLFFFRDIWVALYEEMSYHIQEIEQPYHRLLAKVLDTNAYVMCRRMTVKESLPALVGAYHITEYCYPLVHDDYLETSTVEEQVERAYEMMRMVIQGVDELVDFNIGMYEFREQIVIAELIADTQEAKEIAKYSRIFQQIIDEVGAMATDTYTTEFELMQHRFFIEGSPETVTEYLKKKKAAETMLQSHYRNNVIYVPFQNAQQGDGPYIICLEQTARTKRFDIQTKALVLLISRLAKQYGRDLCIIPYANDVKGHYYFEKGNIPVDELSQFVRHYEDGEANILPALSFALTILRQNDEQQRSDIIFITEGGMIREQRLLDSTYKQAVESFLTMRNVDVSALVLNERLFDEQQYWFINDVYFAEELFE</sequence>
<organism evidence="1 2">
    <name type="scientific">Caryophanon tenue</name>
    <dbReference type="NCBI Taxonomy" id="33978"/>
    <lineage>
        <taxon>Bacteria</taxon>
        <taxon>Bacillati</taxon>
        <taxon>Bacillota</taxon>
        <taxon>Bacilli</taxon>
        <taxon>Bacillales</taxon>
        <taxon>Caryophanaceae</taxon>
        <taxon>Caryophanon</taxon>
    </lineage>
</organism>
<proteinExistence type="predicted"/>
<comment type="caution">
    <text evidence="1">The sequence shown here is derived from an EMBL/GenBank/DDBJ whole genome shotgun (WGS) entry which is preliminary data.</text>
</comment>
<dbReference type="Proteomes" id="UP000093199">
    <property type="component" value="Unassembled WGS sequence"/>
</dbReference>